<name>A0A2Z6MQ29_TRISU</name>
<proteinExistence type="predicted"/>
<organism evidence="1 2">
    <name type="scientific">Trifolium subterraneum</name>
    <name type="common">Subterranean clover</name>
    <dbReference type="NCBI Taxonomy" id="3900"/>
    <lineage>
        <taxon>Eukaryota</taxon>
        <taxon>Viridiplantae</taxon>
        <taxon>Streptophyta</taxon>
        <taxon>Embryophyta</taxon>
        <taxon>Tracheophyta</taxon>
        <taxon>Spermatophyta</taxon>
        <taxon>Magnoliopsida</taxon>
        <taxon>eudicotyledons</taxon>
        <taxon>Gunneridae</taxon>
        <taxon>Pentapetalae</taxon>
        <taxon>rosids</taxon>
        <taxon>fabids</taxon>
        <taxon>Fabales</taxon>
        <taxon>Fabaceae</taxon>
        <taxon>Papilionoideae</taxon>
        <taxon>50 kb inversion clade</taxon>
        <taxon>NPAAA clade</taxon>
        <taxon>Hologalegina</taxon>
        <taxon>IRL clade</taxon>
        <taxon>Trifolieae</taxon>
        <taxon>Trifolium</taxon>
    </lineage>
</organism>
<protein>
    <submittedName>
        <fullName evidence="1">Uncharacterized protein</fullName>
    </submittedName>
</protein>
<dbReference type="EMBL" id="DF973530">
    <property type="protein sequence ID" value="GAU33501.1"/>
    <property type="molecule type" value="Genomic_DNA"/>
</dbReference>
<dbReference type="AlphaFoldDB" id="A0A2Z6MQ29"/>
<sequence length="210" mass="23245">MGIFDELPLPPEKYVKLRGKQFLQEYGHTIQGLKSVWWNLWSCPKIPRTIGGKLFFESMERFTSGIEDGVVLKHVEKHGGWWEVGTNINFEGKGFLSQQKTRVNRVTSWEDSRVGETLYHLGKHFLIEFLGHGKKFGTWNVVRAVFVSSIAVAAVSHIALSVSLGSEASFASRALDLLEALARVLISVMQVCTGGCAGLDSEACGAVYVL</sequence>
<accession>A0A2Z6MQ29</accession>
<dbReference type="Proteomes" id="UP000242715">
    <property type="component" value="Unassembled WGS sequence"/>
</dbReference>
<gene>
    <name evidence="1" type="ORF">TSUD_386460</name>
</gene>
<keyword evidence="2" id="KW-1185">Reference proteome</keyword>
<reference evidence="2" key="1">
    <citation type="journal article" date="2017" name="Front. Plant Sci.">
        <title>Climate Clever Clovers: New Paradigm to Reduce the Environmental Footprint of Ruminants by Breeding Low Methanogenic Forages Utilizing Haplotype Variation.</title>
        <authorList>
            <person name="Kaur P."/>
            <person name="Appels R."/>
            <person name="Bayer P.E."/>
            <person name="Keeble-Gagnere G."/>
            <person name="Wang J."/>
            <person name="Hirakawa H."/>
            <person name="Shirasawa K."/>
            <person name="Vercoe P."/>
            <person name="Stefanova K."/>
            <person name="Durmic Z."/>
            <person name="Nichols P."/>
            <person name="Revell C."/>
            <person name="Isobe S.N."/>
            <person name="Edwards D."/>
            <person name="Erskine W."/>
        </authorList>
    </citation>
    <scope>NUCLEOTIDE SEQUENCE [LARGE SCALE GENOMIC DNA]</scope>
    <source>
        <strain evidence="2">cv. Daliak</strain>
    </source>
</reference>
<evidence type="ECO:0000313" key="1">
    <source>
        <dbReference type="EMBL" id="GAU33501.1"/>
    </source>
</evidence>
<evidence type="ECO:0000313" key="2">
    <source>
        <dbReference type="Proteomes" id="UP000242715"/>
    </source>
</evidence>